<dbReference type="Pfam" id="PF13202">
    <property type="entry name" value="EF-hand_5"/>
    <property type="match status" value="2"/>
</dbReference>
<dbReference type="GO" id="GO:0051560">
    <property type="term" value="P:mitochondrial calcium ion homeostasis"/>
    <property type="evidence" value="ECO:0007669"/>
    <property type="project" value="TreeGrafter"/>
</dbReference>
<dbReference type="InterPro" id="IPR011992">
    <property type="entry name" value="EF-hand-dom_pair"/>
</dbReference>
<dbReference type="PROSITE" id="PS50222">
    <property type="entry name" value="EF_HAND_2"/>
    <property type="match status" value="3"/>
</dbReference>
<evidence type="ECO:0000313" key="16">
    <source>
        <dbReference type="Proteomes" id="UP001465755"/>
    </source>
</evidence>
<accession>A0AAW1NXX4</accession>
<evidence type="ECO:0000256" key="1">
    <source>
        <dbReference type="ARBA" id="ARBA00004273"/>
    </source>
</evidence>
<dbReference type="AlphaFoldDB" id="A0AAW1NXX4"/>
<evidence type="ECO:0000256" key="10">
    <source>
        <dbReference type="ARBA" id="ARBA00023065"/>
    </source>
</evidence>
<reference evidence="15 16" key="1">
    <citation type="journal article" date="2024" name="Nat. Commun.">
        <title>Phylogenomics reveals the evolutionary origins of lichenization in chlorophyte algae.</title>
        <authorList>
            <person name="Puginier C."/>
            <person name="Libourel C."/>
            <person name="Otte J."/>
            <person name="Skaloud P."/>
            <person name="Haon M."/>
            <person name="Grisel S."/>
            <person name="Petersen M."/>
            <person name="Berrin J.G."/>
            <person name="Delaux P.M."/>
            <person name="Dal Grande F."/>
            <person name="Keller J."/>
        </authorList>
    </citation>
    <scope>NUCLEOTIDE SEQUENCE [LARGE SCALE GENOMIC DNA]</scope>
    <source>
        <strain evidence="15 16">SAG 2036</strain>
    </source>
</reference>
<organism evidence="15 16">
    <name type="scientific">Symbiochloris irregularis</name>
    <dbReference type="NCBI Taxonomy" id="706552"/>
    <lineage>
        <taxon>Eukaryota</taxon>
        <taxon>Viridiplantae</taxon>
        <taxon>Chlorophyta</taxon>
        <taxon>core chlorophytes</taxon>
        <taxon>Trebouxiophyceae</taxon>
        <taxon>Trebouxiales</taxon>
        <taxon>Trebouxiaceae</taxon>
        <taxon>Symbiochloris</taxon>
    </lineage>
</organism>
<dbReference type="GO" id="GO:0005758">
    <property type="term" value="C:mitochondrial intermembrane space"/>
    <property type="evidence" value="ECO:0007669"/>
    <property type="project" value="UniProtKB-SubCell"/>
</dbReference>
<evidence type="ECO:0000259" key="14">
    <source>
        <dbReference type="PROSITE" id="PS50222"/>
    </source>
</evidence>
<keyword evidence="12" id="KW-0472">Membrane</keyword>
<comment type="similarity">
    <text evidence="13">Belongs to the MICU1 family. MICU1 subfamily.</text>
</comment>
<evidence type="ECO:0000256" key="2">
    <source>
        <dbReference type="ARBA" id="ARBA00004569"/>
    </source>
</evidence>
<evidence type="ECO:0000256" key="6">
    <source>
        <dbReference type="ARBA" id="ARBA00022737"/>
    </source>
</evidence>
<evidence type="ECO:0000256" key="3">
    <source>
        <dbReference type="ARBA" id="ARBA00022448"/>
    </source>
</evidence>
<dbReference type="PROSITE" id="PS00018">
    <property type="entry name" value="EF_HAND_1"/>
    <property type="match status" value="3"/>
</dbReference>
<comment type="subcellular location">
    <subcellularLocation>
        <location evidence="1">Mitochondrion inner membrane</location>
    </subcellularLocation>
    <subcellularLocation>
        <location evidence="2">Mitochondrion intermembrane space</location>
    </subcellularLocation>
</comment>
<dbReference type="Gene3D" id="1.10.238.10">
    <property type="entry name" value="EF-hand"/>
    <property type="match status" value="2"/>
</dbReference>
<keyword evidence="3" id="KW-0813">Transport</keyword>
<dbReference type="PANTHER" id="PTHR12294">
    <property type="entry name" value="EF HAND DOMAIN FAMILY A1,A2-RELATED"/>
    <property type="match status" value="1"/>
</dbReference>
<dbReference type="InterPro" id="IPR018247">
    <property type="entry name" value="EF_Hand_1_Ca_BS"/>
</dbReference>
<evidence type="ECO:0000256" key="7">
    <source>
        <dbReference type="ARBA" id="ARBA00022792"/>
    </source>
</evidence>
<dbReference type="PANTHER" id="PTHR12294:SF1">
    <property type="entry name" value="CALCIUM UPTAKE PROTEIN 1, MITOCHONDRIAL"/>
    <property type="match status" value="1"/>
</dbReference>
<keyword evidence="16" id="KW-1185">Reference proteome</keyword>
<keyword evidence="8" id="KW-0106">Calcium</keyword>
<protein>
    <recommendedName>
        <fullName evidence="14">EF-hand domain-containing protein</fullName>
    </recommendedName>
</protein>
<evidence type="ECO:0000256" key="8">
    <source>
        <dbReference type="ARBA" id="ARBA00022837"/>
    </source>
</evidence>
<dbReference type="GO" id="GO:0005509">
    <property type="term" value="F:calcium ion binding"/>
    <property type="evidence" value="ECO:0007669"/>
    <property type="project" value="InterPro"/>
</dbReference>
<dbReference type="InterPro" id="IPR002048">
    <property type="entry name" value="EF_hand_dom"/>
</dbReference>
<comment type="caution">
    <text evidence="15">The sequence shown here is derived from an EMBL/GenBank/DDBJ whole genome shotgun (WGS) entry which is preliminary data.</text>
</comment>
<dbReference type="EMBL" id="JALJOQ010000094">
    <property type="protein sequence ID" value="KAK9798928.1"/>
    <property type="molecule type" value="Genomic_DNA"/>
</dbReference>
<dbReference type="Proteomes" id="UP001465755">
    <property type="component" value="Unassembled WGS sequence"/>
</dbReference>
<dbReference type="CDD" id="cd15900">
    <property type="entry name" value="EFh_MICU"/>
    <property type="match status" value="1"/>
</dbReference>
<proteinExistence type="inferred from homology"/>
<evidence type="ECO:0000256" key="5">
    <source>
        <dbReference type="ARBA" id="ARBA00022723"/>
    </source>
</evidence>
<evidence type="ECO:0000256" key="12">
    <source>
        <dbReference type="ARBA" id="ARBA00023136"/>
    </source>
</evidence>
<sequence length="451" mass="50786">MSRATAALWQASRQLRVLLRTQEPCCRQFAALQPYAQQQEHSRSAAGWAWFLPVAAALLPTVGMTAYSEVRAEDSQSQGWQLLDISTRRRAFFKYEKRVRDLSSPDKVFQYFATATTPEGIRMMKPADLLCSLVAVYPPESSTAVRSGALPGEHRPSSGQHAPSVKASEFFRLFDVDGDGLISYFEYLLIITFLSIPPQDVHIAFQMYDLDDSGNIDSREFREVTRGLRQRMRKVGHLQRTGFKAGEDDNQGLMETFFGTDGKKRLSLGDFAKFLHGLHNEIVRLEFVHYAGSLEGQMSGRDFARCLIAGVETSKADSYIDRVDGMPQELATLQVSLKDFENFAALRRDVHTLEVALDFYHNSMGHLRVEDFARAAKKITGQDMNPTLIKIVFAMFDTDDDGDLTPRELLQVLRRREGNSAYQQYSMERQDAGATGLFKCLVNCVAGKQEA</sequence>
<keyword evidence="5" id="KW-0479">Metal-binding</keyword>
<evidence type="ECO:0000256" key="13">
    <source>
        <dbReference type="ARBA" id="ARBA00038333"/>
    </source>
</evidence>
<keyword evidence="9" id="KW-0809">Transit peptide</keyword>
<name>A0AAW1NXX4_9CHLO</name>
<dbReference type="SMART" id="SM00054">
    <property type="entry name" value="EFh"/>
    <property type="match status" value="3"/>
</dbReference>
<evidence type="ECO:0000256" key="11">
    <source>
        <dbReference type="ARBA" id="ARBA00023128"/>
    </source>
</evidence>
<dbReference type="SUPFAM" id="SSF47473">
    <property type="entry name" value="EF-hand"/>
    <property type="match status" value="2"/>
</dbReference>
<keyword evidence="6" id="KW-0677">Repeat</keyword>
<evidence type="ECO:0000256" key="9">
    <source>
        <dbReference type="ARBA" id="ARBA00022946"/>
    </source>
</evidence>
<keyword evidence="11" id="KW-0496">Mitochondrion</keyword>
<dbReference type="GO" id="GO:0036444">
    <property type="term" value="P:calcium import into the mitochondrion"/>
    <property type="evidence" value="ECO:0007669"/>
    <property type="project" value="TreeGrafter"/>
</dbReference>
<feature type="domain" description="EF-hand" evidence="14">
    <location>
        <begin position="384"/>
        <end position="419"/>
    </location>
</feature>
<keyword evidence="7" id="KW-0999">Mitochondrion inner membrane</keyword>
<gene>
    <name evidence="15" type="ORF">WJX73_001725</name>
</gene>
<evidence type="ECO:0000313" key="15">
    <source>
        <dbReference type="EMBL" id="KAK9798928.1"/>
    </source>
</evidence>
<dbReference type="InterPro" id="IPR039800">
    <property type="entry name" value="MICU1/2/3"/>
</dbReference>
<dbReference type="GO" id="GO:1990246">
    <property type="term" value="C:uniplex complex"/>
    <property type="evidence" value="ECO:0007669"/>
    <property type="project" value="TreeGrafter"/>
</dbReference>
<keyword evidence="10" id="KW-0406">Ion transport</keyword>
<evidence type="ECO:0000256" key="4">
    <source>
        <dbReference type="ARBA" id="ARBA00022568"/>
    </source>
</evidence>
<feature type="domain" description="EF-hand" evidence="14">
    <location>
        <begin position="162"/>
        <end position="197"/>
    </location>
</feature>
<feature type="domain" description="EF-hand" evidence="14">
    <location>
        <begin position="199"/>
        <end position="231"/>
    </location>
</feature>
<keyword evidence="4" id="KW-0109">Calcium transport</keyword>
<dbReference type="CDD" id="cd00051">
    <property type="entry name" value="EFh"/>
    <property type="match status" value="1"/>
</dbReference>
<dbReference type="Pfam" id="PF13833">
    <property type="entry name" value="EF-hand_8"/>
    <property type="match status" value="1"/>
</dbReference>